<dbReference type="AlphaFoldDB" id="A0A2L1GPW3"/>
<gene>
    <name evidence="3" type="ORF">CAY53_09460</name>
</gene>
<dbReference type="Pfam" id="PF00881">
    <property type="entry name" value="Nitroreductase"/>
    <property type="match status" value="2"/>
</dbReference>
<evidence type="ECO:0000256" key="1">
    <source>
        <dbReference type="ARBA" id="ARBA00023027"/>
    </source>
</evidence>
<dbReference type="InterPro" id="IPR029479">
    <property type="entry name" value="Nitroreductase"/>
</dbReference>
<dbReference type="RefSeq" id="WP_104936908.1">
    <property type="nucleotide sequence ID" value="NZ_CP021255.1"/>
</dbReference>
<reference evidence="3 4" key="1">
    <citation type="journal article" date="2018" name="MBio">
        <title>Insights into the evolution of host association through the isolation and characterization of a novel human periodontal pathobiont, Desulfobulbus oralis.</title>
        <authorList>
            <person name="Cross K.L."/>
            <person name="Chirania P."/>
            <person name="Xiong W."/>
            <person name="Beall C.J."/>
            <person name="Elkins J.G."/>
            <person name="Giannone R.J."/>
            <person name="Griffen A.L."/>
            <person name="Guss A.M."/>
            <person name="Hettich R.L."/>
            <person name="Joshi S.S."/>
            <person name="Mokrzan E.M."/>
            <person name="Martin R.K."/>
            <person name="Zhulin I.B."/>
            <person name="Leys E.J."/>
            <person name="Podar M."/>
        </authorList>
    </citation>
    <scope>NUCLEOTIDE SEQUENCE [LARGE SCALE GENOMIC DNA]</scope>
    <source>
        <strain evidence="3 4">ORNL</strain>
    </source>
</reference>
<dbReference type="PANTHER" id="PTHR23026:SF125">
    <property type="entry name" value="OXYGEN-INSENSITIVE NAD(P)H NITROREDUCTASE"/>
    <property type="match status" value="1"/>
</dbReference>
<dbReference type="SUPFAM" id="SSF55469">
    <property type="entry name" value="FMN-dependent nitroreductase-like"/>
    <property type="match status" value="1"/>
</dbReference>
<evidence type="ECO:0000313" key="3">
    <source>
        <dbReference type="EMBL" id="AVD71667.1"/>
    </source>
</evidence>
<dbReference type="Gene3D" id="3.40.109.10">
    <property type="entry name" value="NADH Oxidase"/>
    <property type="match status" value="1"/>
</dbReference>
<dbReference type="CDD" id="cd02136">
    <property type="entry name" value="PnbA_NfnB-like"/>
    <property type="match status" value="1"/>
</dbReference>
<dbReference type="InterPro" id="IPR050627">
    <property type="entry name" value="Nitroreductase/BluB"/>
</dbReference>
<evidence type="ECO:0000313" key="4">
    <source>
        <dbReference type="Proteomes" id="UP000239867"/>
    </source>
</evidence>
<accession>A0A2L1GPW3</accession>
<dbReference type="GO" id="GO:0005829">
    <property type="term" value="C:cytosol"/>
    <property type="evidence" value="ECO:0007669"/>
    <property type="project" value="TreeGrafter"/>
</dbReference>
<dbReference type="InterPro" id="IPR000415">
    <property type="entry name" value="Nitroreductase-like"/>
</dbReference>
<dbReference type="PANTHER" id="PTHR23026">
    <property type="entry name" value="NADPH NITROREDUCTASE"/>
    <property type="match status" value="1"/>
</dbReference>
<protein>
    <submittedName>
        <fullName evidence="3">Diguanylate cyclase</fullName>
    </submittedName>
</protein>
<proteinExistence type="predicted"/>
<name>A0A2L1GPW3_9BACT</name>
<feature type="domain" description="Nitroreductase" evidence="2">
    <location>
        <begin position="76"/>
        <end position="155"/>
    </location>
</feature>
<feature type="domain" description="Nitroreductase" evidence="2">
    <location>
        <begin position="8"/>
        <end position="62"/>
    </location>
</feature>
<evidence type="ECO:0000259" key="2">
    <source>
        <dbReference type="Pfam" id="PF00881"/>
    </source>
</evidence>
<dbReference type="OrthoDB" id="368873at2"/>
<dbReference type="KEGG" id="deo:CAY53_09460"/>
<dbReference type="EMBL" id="CP021255">
    <property type="protein sequence ID" value="AVD71667.1"/>
    <property type="molecule type" value="Genomic_DNA"/>
</dbReference>
<sequence length="175" mass="18947">MNPILEAIRDRRSVRRYKPEMVPQAAIDEVIRAGLWAASGRGLQAPIVVAVTNRDLRDRLSAMNCQIGGWQPDFDPFYGAPVLLIVLAPKSVATGLYDASLVLGNMLLAAHSLGLGSCWIHRAREEFASEEGRAILRQLGVSGDYEGVGHCILGYADVAASPGAARKDGRVFYAR</sequence>
<organism evidence="3 4">
    <name type="scientific">Desulfobulbus oralis</name>
    <dbReference type="NCBI Taxonomy" id="1986146"/>
    <lineage>
        <taxon>Bacteria</taxon>
        <taxon>Pseudomonadati</taxon>
        <taxon>Thermodesulfobacteriota</taxon>
        <taxon>Desulfobulbia</taxon>
        <taxon>Desulfobulbales</taxon>
        <taxon>Desulfobulbaceae</taxon>
        <taxon>Desulfobulbus</taxon>
    </lineage>
</organism>
<dbReference type="Proteomes" id="UP000239867">
    <property type="component" value="Chromosome"/>
</dbReference>
<keyword evidence="4" id="KW-1185">Reference proteome</keyword>
<keyword evidence="1" id="KW-0520">NAD</keyword>
<dbReference type="GO" id="GO:0046256">
    <property type="term" value="P:2,4,6-trinitrotoluene catabolic process"/>
    <property type="evidence" value="ECO:0007669"/>
    <property type="project" value="TreeGrafter"/>
</dbReference>
<dbReference type="GO" id="GO:0046857">
    <property type="term" value="F:oxidoreductase activity, acting on other nitrogenous compounds as donors, with NAD or NADP as acceptor"/>
    <property type="evidence" value="ECO:0007669"/>
    <property type="project" value="TreeGrafter"/>
</dbReference>